<feature type="chain" id="PRO_5008100557" description="Carbohydrate-binding protein SusD" evidence="6">
    <location>
        <begin position="22"/>
        <end position="603"/>
    </location>
</feature>
<organism evidence="9 10">
    <name type="scientific">Pedobacter psychrophilus</name>
    <dbReference type="NCBI Taxonomy" id="1826909"/>
    <lineage>
        <taxon>Bacteria</taxon>
        <taxon>Pseudomonadati</taxon>
        <taxon>Bacteroidota</taxon>
        <taxon>Sphingobacteriia</taxon>
        <taxon>Sphingobacteriales</taxon>
        <taxon>Sphingobacteriaceae</taxon>
        <taxon>Pedobacter</taxon>
    </lineage>
</organism>
<dbReference type="EMBL" id="LWHJ01000022">
    <property type="protein sequence ID" value="OAQ40303.1"/>
    <property type="molecule type" value="Genomic_DNA"/>
</dbReference>
<keyword evidence="4" id="KW-0472">Membrane</keyword>
<dbReference type="InterPro" id="IPR012944">
    <property type="entry name" value="SusD_RagB_dom"/>
</dbReference>
<evidence type="ECO:0000256" key="6">
    <source>
        <dbReference type="SAM" id="SignalP"/>
    </source>
</evidence>
<dbReference type="Gene3D" id="1.25.40.390">
    <property type="match status" value="1"/>
</dbReference>
<keyword evidence="5" id="KW-0998">Cell outer membrane</keyword>
<comment type="subcellular location">
    <subcellularLocation>
        <location evidence="1">Cell outer membrane</location>
    </subcellularLocation>
</comment>
<dbReference type="Proteomes" id="UP000078459">
    <property type="component" value="Unassembled WGS sequence"/>
</dbReference>
<proteinExistence type="inferred from homology"/>
<dbReference type="OrthoDB" id="5694214at2"/>
<dbReference type="InterPro" id="IPR011990">
    <property type="entry name" value="TPR-like_helical_dom_sf"/>
</dbReference>
<dbReference type="Pfam" id="PF14322">
    <property type="entry name" value="SusD-like_3"/>
    <property type="match status" value="1"/>
</dbReference>
<reference evidence="9 10" key="2">
    <citation type="submission" date="2016-06" db="EMBL/GenBank/DDBJ databases">
        <title>Pedobacter psychrophilus sp. nov., isolated from Antarctic fragmentary rock.</title>
        <authorList>
            <person name="Svec P."/>
        </authorList>
    </citation>
    <scope>NUCLEOTIDE SEQUENCE [LARGE SCALE GENOMIC DNA]</scope>
    <source>
        <strain evidence="9 10">CCM 8644</strain>
    </source>
</reference>
<evidence type="ECO:0000313" key="9">
    <source>
        <dbReference type="EMBL" id="OAQ40303.1"/>
    </source>
</evidence>
<evidence type="ECO:0000256" key="1">
    <source>
        <dbReference type="ARBA" id="ARBA00004442"/>
    </source>
</evidence>
<evidence type="ECO:0000256" key="2">
    <source>
        <dbReference type="ARBA" id="ARBA00006275"/>
    </source>
</evidence>
<dbReference type="STRING" id="1826909.A5893_04945"/>
<dbReference type="AlphaFoldDB" id="A0A179DIN6"/>
<dbReference type="InterPro" id="IPR033985">
    <property type="entry name" value="SusD-like_N"/>
</dbReference>
<gene>
    <name evidence="9" type="ORF">A5893_04945</name>
</gene>
<reference evidence="9 10" key="1">
    <citation type="submission" date="2016-04" db="EMBL/GenBank/DDBJ databases">
        <authorList>
            <person name="Evans L.H."/>
            <person name="Alamgir A."/>
            <person name="Owens N."/>
            <person name="Weber N.D."/>
            <person name="Virtaneva K."/>
            <person name="Barbian K."/>
            <person name="Babar A."/>
            <person name="Rosenke K."/>
        </authorList>
    </citation>
    <scope>NUCLEOTIDE SEQUENCE [LARGE SCALE GENOMIC DNA]</scope>
    <source>
        <strain evidence="9 10">CCM 8644</strain>
    </source>
</reference>
<evidence type="ECO:0000259" key="7">
    <source>
        <dbReference type="Pfam" id="PF07980"/>
    </source>
</evidence>
<name>A0A179DIN6_9SPHI</name>
<evidence type="ECO:0000256" key="3">
    <source>
        <dbReference type="ARBA" id="ARBA00022729"/>
    </source>
</evidence>
<feature type="signal peptide" evidence="6">
    <location>
        <begin position="1"/>
        <end position="21"/>
    </location>
</feature>
<feature type="domain" description="RagB/SusD" evidence="7">
    <location>
        <begin position="310"/>
        <end position="603"/>
    </location>
</feature>
<dbReference type="GO" id="GO:0009279">
    <property type="term" value="C:cell outer membrane"/>
    <property type="evidence" value="ECO:0007669"/>
    <property type="project" value="UniProtKB-SubCell"/>
</dbReference>
<evidence type="ECO:0008006" key="11">
    <source>
        <dbReference type="Google" id="ProtNLM"/>
    </source>
</evidence>
<protein>
    <recommendedName>
        <fullName evidence="11">Carbohydrate-binding protein SusD</fullName>
    </recommendedName>
</protein>
<dbReference type="PROSITE" id="PS51257">
    <property type="entry name" value="PROKAR_LIPOPROTEIN"/>
    <property type="match status" value="1"/>
</dbReference>
<sequence length="603" mass="66932">MKKTIYLLAFSLSLLLFYACQKDFLQVPDTTGNIDLTKVFSTRLNAEAALFNGYRRTLGYGSSDENKYATYNLVYGTLGVVSGERGKGRLWHPSSDIADGGVTANRSVLNYGSIFNNVRTLWTVYENIDKVPDMDADLKSRVKGECKGLIAYQYLYGLKGFGGIPIVEKTFDPSDDLTAPRASVDETVKFIVKLCDEALATLPSNWDPSQKGRLTKSAVLSIKAQTLMFAARPLFNSTSPYLSLGANNKLISYGSPSAQRWQDAITATQAALTEATSAGYAIINTGGTTGVPNTKAFDDYATATSVPGNNEVILASQIEETEAARYRNESGYWTNNPFNNFAHGLLGNFLPNYQKADGTEQNWPKVGDPTRPASDYFTRFAQMEPRFRADFAGPGVQALNNPNDAKWGPTSWGQNMGNYGTAAIAGITTNRPIYSYGYGCAVQTKFYYKAGNRIWLHLPLFRVPELYLNLAEAYNETDQPALALVNLNIVHNRAGLPSIIETDKIKLKALIQREWAVEFYDENKRYFDVRHWMLPNIGNGIVGGDISEFQFQTSLAGNKNLQGSLLNYYMAKVYTAFWNDRMRLEPFPQGEINKNAVIQNPGY</sequence>
<accession>A0A179DIN6</accession>
<comment type="similarity">
    <text evidence="2">Belongs to the SusD family.</text>
</comment>
<comment type="caution">
    <text evidence="9">The sequence shown here is derived from an EMBL/GenBank/DDBJ whole genome shotgun (WGS) entry which is preliminary data.</text>
</comment>
<feature type="domain" description="SusD-like N-terminal" evidence="8">
    <location>
        <begin position="106"/>
        <end position="223"/>
    </location>
</feature>
<keyword evidence="10" id="KW-1185">Reference proteome</keyword>
<keyword evidence="3 6" id="KW-0732">Signal</keyword>
<evidence type="ECO:0000259" key="8">
    <source>
        <dbReference type="Pfam" id="PF14322"/>
    </source>
</evidence>
<evidence type="ECO:0000256" key="5">
    <source>
        <dbReference type="ARBA" id="ARBA00023237"/>
    </source>
</evidence>
<evidence type="ECO:0000313" key="10">
    <source>
        <dbReference type="Proteomes" id="UP000078459"/>
    </source>
</evidence>
<dbReference type="SUPFAM" id="SSF48452">
    <property type="entry name" value="TPR-like"/>
    <property type="match status" value="1"/>
</dbReference>
<evidence type="ECO:0000256" key="4">
    <source>
        <dbReference type="ARBA" id="ARBA00023136"/>
    </source>
</evidence>
<dbReference type="RefSeq" id="WP_068821544.1">
    <property type="nucleotide sequence ID" value="NZ_LWHJ01000022.1"/>
</dbReference>
<dbReference type="Pfam" id="PF07980">
    <property type="entry name" value="SusD_RagB"/>
    <property type="match status" value="1"/>
</dbReference>